<evidence type="ECO:0000313" key="2">
    <source>
        <dbReference type="EMBL" id="KAK8041209.1"/>
    </source>
</evidence>
<evidence type="ECO:0000256" key="1">
    <source>
        <dbReference type="SAM" id="Phobius"/>
    </source>
</evidence>
<comment type="caution">
    <text evidence="2">The sequence shown here is derived from an EMBL/GenBank/DDBJ whole genome shotgun (WGS) entry which is preliminary data.</text>
</comment>
<dbReference type="RefSeq" id="XP_066708754.1">
    <property type="nucleotide sequence ID" value="XM_066865625.1"/>
</dbReference>
<accession>A0ABR1T5Q4</accession>
<protein>
    <submittedName>
        <fullName evidence="2">MFS general substrate transporter</fullName>
    </submittedName>
</protein>
<gene>
    <name evidence="2" type="ORF">PG994_014216</name>
</gene>
<feature type="transmembrane region" description="Helical" evidence="1">
    <location>
        <begin position="123"/>
        <end position="144"/>
    </location>
</feature>
<reference evidence="2 3" key="1">
    <citation type="submission" date="2023-01" db="EMBL/GenBank/DDBJ databases">
        <title>Analysis of 21 Apiospora genomes using comparative genomics revels a genus with tremendous synthesis potential of carbohydrate active enzymes and secondary metabolites.</title>
        <authorList>
            <person name="Sorensen T."/>
        </authorList>
    </citation>
    <scope>NUCLEOTIDE SEQUENCE [LARGE SCALE GENOMIC DNA]</scope>
    <source>
        <strain evidence="2 3">CBS 135458</strain>
    </source>
</reference>
<sequence>MLPSSQDLPADFPLERARLRHVPWLTAVFVASLELYGFAMDPERLPWHLTSRPGWIAVPLTLQFLVAARSNALVAANQTLISGLCPGQGASSTAISNLLSRFLNAAGVSFVEPLLEAWGPGCLFLALAAFSVVYVLLGAANWYWSPGWRRQRLEKLDKEEEDEAAAAAAKNTCTTDLKKI</sequence>
<keyword evidence="1" id="KW-0472">Membrane</keyword>
<dbReference type="InterPro" id="IPR036259">
    <property type="entry name" value="MFS_trans_sf"/>
</dbReference>
<dbReference type="EMBL" id="JAQQWL010000015">
    <property type="protein sequence ID" value="KAK8041209.1"/>
    <property type="molecule type" value="Genomic_DNA"/>
</dbReference>
<evidence type="ECO:0000313" key="3">
    <source>
        <dbReference type="Proteomes" id="UP001480595"/>
    </source>
</evidence>
<dbReference type="Proteomes" id="UP001480595">
    <property type="component" value="Unassembled WGS sequence"/>
</dbReference>
<dbReference type="SUPFAM" id="SSF103473">
    <property type="entry name" value="MFS general substrate transporter"/>
    <property type="match status" value="1"/>
</dbReference>
<organism evidence="2 3">
    <name type="scientific">Apiospora phragmitis</name>
    <dbReference type="NCBI Taxonomy" id="2905665"/>
    <lineage>
        <taxon>Eukaryota</taxon>
        <taxon>Fungi</taxon>
        <taxon>Dikarya</taxon>
        <taxon>Ascomycota</taxon>
        <taxon>Pezizomycotina</taxon>
        <taxon>Sordariomycetes</taxon>
        <taxon>Xylariomycetidae</taxon>
        <taxon>Amphisphaeriales</taxon>
        <taxon>Apiosporaceae</taxon>
        <taxon>Apiospora</taxon>
    </lineage>
</organism>
<keyword evidence="1" id="KW-1133">Transmembrane helix</keyword>
<dbReference type="GeneID" id="92098688"/>
<name>A0ABR1T5Q4_9PEZI</name>
<proteinExistence type="predicted"/>
<keyword evidence="3" id="KW-1185">Reference proteome</keyword>
<keyword evidence="1" id="KW-0812">Transmembrane</keyword>
<feature type="transmembrane region" description="Helical" evidence="1">
    <location>
        <begin position="21"/>
        <end position="39"/>
    </location>
</feature>